<dbReference type="EMBL" id="MFJA01000011">
    <property type="protein sequence ID" value="OGG03931.1"/>
    <property type="molecule type" value="Genomic_DNA"/>
</dbReference>
<dbReference type="Pfam" id="PF09992">
    <property type="entry name" value="NAGPA"/>
    <property type="match status" value="1"/>
</dbReference>
<name>A0A1F5YUM8_9BACT</name>
<gene>
    <name evidence="2" type="ORF">A2W14_05695</name>
</gene>
<evidence type="ECO:0000313" key="3">
    <source>
        <dbReference type="Proteomes" id="UP000176665"/>
    </source>
</evidence>
<reference evidence="2 3" key="1">
    <citation type="journal article" date="2016" name="Nat. Commun.">
        <title>Thousands of microbial genomes shed light on interconnected biogeochemical processes in an aquifer system.</title>
        <authorList>
            <person name="Anantharaman K."/>
            <person name="Brown C.T."/>
            <person name="Hug L.A."/>
            <person name="Sharon I."/>
            <person name="Castelle C.J."/>
            <person name="Probst A.J."/>
            <person name="Thomas B.C."/>
            <person name="Singh A."/>
            <person name="Wilkins M.J."/>
            <person name="Karaoz U."/>
            <person name="Brodie E.L."/>
            <person name="Williams K.H."/>
            <person name="Hubbard S.S."/>
            <person name="Banfield J.F."/>
        </authorList>
    </citation>
    <scope>NUCLEOTIDE SEQUENCE [LARGE SCALE GENOMIC DNA]</scope>
</reference>
<feature type="domain" description="Phosphodiester glycosidase" evidence="1">
    <location>
        <begin position="96"/>
        <end position="253"/>
    </location>
</feature>
<protein>
    <recommendedName>
        <fullName evidence="1">Phosphodiester glycosidase domain-containing protein</fullName>
    </recommendedName>
</protein>
<sequence>MQKYTVPIILIIILLLIGSVAVKTIRQFKESNILSTGIKVEATPTPLRLPNGTITETEYGRVKYLVFGVKIPNLSKISLIANFSEKFTGEKLVKENNCDLGINGGFYQGNEQPLGLFFSGEKQYGKIVKSSIANSFVWQDKAGDLRFIRTPPVNFQFTDFIFQTGPYIFPNKNQLRLIRDERARRSLLGKDFQGNLYFISITKKDNLDAGPHLADLPVIFWQLKEGNIFPLEELVNLDGGSASFFYSRDEEGNLTLSSWAPIGSLICVRWEK</sequence>
<evidence type="ECO:0000313" key="2">
    <source>
        <dbReference type="EMBL" id="OGG03931.1"/>
    </source>
</evidence>
<proteinExistence type="predicted"/>
<comment type="caution">
    <text evidence="2">The sequence shown here is derived from an EMBL/GenBank/DDBJ whole genome shotgun (WGS) entry which is preliminary data.</text>
</comment>
<dbReference type="AlphaFoldDB" id="A0A1F5YUM8"/>
<dbReference type="Proteomes" id="UP000176665">
    <property type="component" value="Unassembled WGS sequence"/>
</dbReference>
<dbReference type="InterPro" id="IPR018711">
    <property type="entry name" value="NAGPA"/>
</dbReference>
<organism evidence="2 3">
    <name type="scientific">Candidatus Gottesmanbacteria bacterium RBG_16_37_8</name>
    <dbReference type="NCBI Taxonomy" id="1798371"/>
    <lineage>
        <taxon>Bacteria</taxon>
        <taxon>Candidatus Gottesmaniibacteriota</taxon>
    </lineage>
</organism>
<accession>A0A1F5YUM8</accession>
<dbReference type="STRING" id="1798371.A2W14_05695"/>
<evidence type="ECO:0000259" key="1">
    <source>
        <dbReference type="Pfam" id="PF09992"/>
    </source>
</evidence>